<reference evidence="3" key="1">
    <citation type="journal article" date="2015" name="PLoS Genet.">
        <title>Genome Sequence and Transcriptome Analyses of Chrysochromulina tobin: Metabolic Tools for Enhanced Algal Fitness in the Prominent Order Prymnesiales (Haptophyceae).</title>
        <authorList>
            <person name="Hovde B.T."/>
            <person name="Deodato C.R."/>
            <person name="Hunsperger H.M."/>
            <person name="Ryken S.A."/>
            <person name="Yost W."/>
            <person name="Jha R.K."/>
            <person name="Patterson J."/>
            <person name="Monnat R.J. Jr."/>
            <person name="Barlow S.B."/>
            <person name="Starkenburg S.R."/>
            <person name="Cattolico R.A."/>
        </authorList>
    </citation>
    <scope>NUCLEOTIDE SEQUENCE</scope>
    <source>
        <strain evidence="3">CCMP291</strain>
    </source>
</reference>
<gene>
    <name evidence="2" type="ORF">Ctob_008079</name>
</gene>
<dbReference type="AlphaFoldDB" id="A0A0M0JKV8"/>
<keyword evidence="1" id="KW-0812">Transmembrane</keyword>
<comment type="caution">
    <text evidence="2">The sequence shown here is derived from an EMBL/GenBank/DDBJ whole genome shotgun (WGS) entry which is preliminary data.</text>
</comment>
<keyword evidence="1" id="KW-1133">Transmembrane helix</keyword>
<evidence type="ECO:0000256" key="1">
    <source>
        <dbReference type="SAM" id="Phobius"/>
    </source>
</evidence>
<protein>
    <submittedName>
        <fullName evidence="2">Uncharacterized protein</fullName>
    </submittedName>
</protein>
<keyword evidence="3" id="KW-1185">Reference proteome</keyword>
<accession>A0A0M0JKV8</accession>
<evidence type="ECO:0000313" key="2">
    <source>
        <dbReference type="EMBL" id="KOO27115.1"/>
    </source>
</evidence>
<feature type="transmembrane region" description="Helical" evidence="1">
    <location>
        <begin position="365"/>
        <end position="392"/>
    </location>
</feature>
<keyword evidence="1" id="KW-0472">Membrane</keyword>
<name>A0A0M0JKV8_9EUKA</name>
<feature type="transmembrane region" description="Helical" evidence="1">
    <location>
        <begin position="327"/>
        <end position="353"/>
    </location>
</feature>
<feature type="transmembrane region" description="Helical" evidence="1">
    <location>
        <begin position="24"/>
        <end position="49"/>
    </location>
</feature>
<dbReference type="Proteomes" id="UP000037460">
    <property type="component" value="Unassembled WGS sequence"/>
</dbReference>
<organism evidence="2 3">
    <name type="scientific">Chrysochromulina tobinii</name>
    <dbReference type="NCBI Taxonomy" id="1460289"/>
    <lineage>
        <taxon>Eukaryota</taxon>
        <taxon>Haptista</taxon>
        <taxon>Haptophyta</taxon>
        <taxon>Prymnesiophyceae</taxon>
        <taxon>Prymnesiales</taxon>
        <taxon>Chrysochromulinaceae</taxon>
        <taxon>Chrysochromulina</taxon>
    </lineage>
</organism>
<sequence>MLLLLSLTLTACGCRKWLKRSRGLGCAFAGALAALTLLAGSLYALIMLLGTATAYESTAVNLTTEALQFACSTPSSGSNGTGAFCGTPPAPPPFAPLAPPPSCESDSLLGFAAGLGDSTDAVASATVSFVGNLLASADAFAPVINTSAAAVAIADQVAANLTLLNSSLASLVQALAAATSIAEPYWTTCAASTDPATCTAFWTPLQQAQALNLSYVPEPLISESSELAAQLGASHDALVSAVDSAFEAVEMQTAPILAQVYEVNASVQSEVGALVDTFQGTLTRFNGYCSDIDTYWTGLGLPAGNGYAGTDAYDSEPISPLDLGEPALLIALGVVLTVMLPVLLLLCAAFCCCRGTSAPQKYGRGAGCGLSCVVLVALMLLLIGSLVCLTLAPVLTAACEPGVLETLLEVNLRSLGNVTLFAPPAGQPSDVNPPTSLPISTLVSEALQCGKEGYATNLIAILGLEGVLDFNGPLANLTSSLNEQLGAFNTTALAPIDEALSQVGMAEMILLNVARTPDAGVDMSELEQLPNLTSTMINALPADTIPVPAADRTAWTTLFQTLYPGSTPLTDPAIRATNVALKAALATLGDSAPPVVAALNTCNYTSYVLAPTVLSALNESLITARSVCEDAVAQGMDLAAQLEAAVDEIGLAEQVTSCA</sequence>
<proteinExistence type="predicted"/>
<dbReference type="EMBL" id="JWZX01002762">
    <property type="protein sequence ID" value="KOO27115.1"/>
    <property type="molecule type" value="Genomic_DNA"/>
</dbReference>
<evidence type="ECO:0000313" key="3">
    <source>
        <dbReference type="Proteomes" id="UP000037460"/>
    </source>
</evidence>